<organism evidence="1 2">
    <name type="scientific">Rhodosalinus sediminis</name>
    <dbReference type="NCBI Taxonomy" id="1940533"/>
    <lineage>
        <taxon>Bacteria</taxon>
        <taxon>Pseudomonadati</taxon>
        <taxon>Pseudomonadota</taxon>
        <taxon>Alphaproteobacteria</taxon>
        <taxon>Rhodobacterales</taxon>
        <taxon>Paracoccaceae</taxon>
        <taxon>Rhodosalinus</taxon>
    </lineage>
</organism>
<proteinExistence type="predicted"/>
<evidence type="ECO:0000313" key="1">
    <source>
        <dbReference type="EMBL" id="REC58369.1"/>
    </source>
</evidence>
<keyword evidence="2" id="KW-1185">Reference proteome</keyword>
<dbReference type="EMBL" id="QOHR01000002">
    <property type="protein sequence ID" value="REC58369.1"/>
    <property type="molecule type" value="Genomic_DNA"/>
</dbReference>
<dbReference type="Proteomes" id="UP000257131">
    <property type="component" value="Unassembled WGS sequence"/>
</dbReference>
<comment type="caution">
    <text evidence="1">The sequence shown here is derived from an EMBL/GenBank/DDBJ whole genome shotgun (WGS) entry which is preliminary data.</text>
</comment>
<accession>A0A3D9BXZ6</accession>
<dbReference type="OrthoDB" id="7742333at2"/>
<protein>
    <submittedName>
        <fullName evidence="1">Uncharacterized protein</fullName>
    </submittedName>
</protein>
<gene>
    <name evidence="1" type="ORF">DRV84_02035</name>
</gene>
<dbReference type="RefSeq" id="WP_115978117.1">
    <property type="nucleotide sequence ID" value="NZ_QOHR01000002.1"/>
</dbReference>
<sequence>MGSETIEDQETRAAAPFARLEVAESVFEIAEADAEGGLAFRPAGCDAAWERLDAGREAGWRAIGAEILERTRDALLDFVRMHLIRLEGAPEGDGPFEYDLFGFRWGYRDVSAAGIELRLPGRDWAPANLEEAEPPLAGRERAIDALLRAHPEVALIFAEEVHAWAVRLAAGARVRPAL</sequence>
<name>A0A3D9BXZ6_9RHOB</name>
<evidence type="ECO:0000313" key="2">
    <source>
        <dbReference type="Proteomes" id="UP000257131"/>
    </source>
</evidence>
<dbReference type="AlphaFoldDB" id="A0A3D9BXZ6"/>
<reference evidence="1 2" key="1">
    <citation type="journal article" date="2017" name="Int. J. Syst. Evol. Microbiol.">
        <title>Rhodosalinus sediminis gen. nov., sp. nov., isolated from marine saltern.</title>
        <authorList>
            <person name="Guo L.Y."/>
            <person name="Ling S.K."/>
            <person name="Li C.M."/>
            <person name="Chen G.J."/>
            <person name="Du Z.J."/>
        </authorList>
    </citation>
    <scope>NUCLEOTIDE SEQUENCE [LARGE SCALE GENOMIC DNA]</scope>
    <source>
        <strain evidence="1 2">WDN1C137</strain>
    </source>
</reference>